<evidence type="ECO:0000313" key="2">
    <source>
        <dbReference type="EMBL" id="SIQ74464.1"/>
    </source>
</evidence>
<dbReference type="EMBL" id="FTNO01000001">
    <property type="protein sequence ID" value="SIQ74464.1"/>
    <property type="molecule type" value="Genomic_DNA"/>
</dbReference>
<dbReference type="InterPro" id="IPR014470">
    <property type="entry name" value="UCP01500"/>
</dbReference>
<accession>A0A1N6V9B4</accession>
<keyword evidence="1" id="KW-1133">Transmembrane helix</keyword>
<feature type="transmembrane region" description="Helical" evidence="1">
    <location>
        <begin position="195"/>
        <end position="218"/>
    </location>
</feature>
<keyword evidence="1" id="KW-0812">Transmembrane</keyword>
<evidence type="ECO:0000256" key="1">
    <source>
        <dbReference type="SAM" id="Phobius"/>
    </source>
</evidence>
<dbReference type="Proteomes" id="UP000186914">
    <property type="component" value="Unassembled WGS sequence"/>
</dbReference>
<dbReference type="Pfam" id="PF10028">
    <property type="entry name" value="DUF2270"/>
    <property type="match status" value="1"/>
</dbReference>
<keyword evidence="3" id="KW-1185">Reference proteome</keyword>
<name>A0A1N6V9B4_9EURY</name>
<keyword evidence="1" id="KW-0472">Membrane</keyword>
<feature type="transmembrane region" description="Helical" evidence="1">
    <location>
        <begin position="58"/>
        <end position="75"/>
    </location>
</feature>
<organism evidence="2 3">
    <name type="scientific">Haladaptatus litoreus</name>
    <dbReference type="NCBI Taxonomy" id="553468"/>
    <lineage>
        <taxon>Archaea</taxon>
        <taxon>Methanobacteriati</taxon>
        <taxon>Methanobacteriota</taxon>
        <taxon>Stenosarchaea group</taxon>
        <taxon>Halobacteria</taxon>
        <taxon>Halobacteriales</taxon>
        <taxon>Haladaptataceae</taxon>
        <taxon>Haladaptatus</taxon>
    </lineage>
</organism>
<feature type="transmembrane region" description="Helical" evidence="1">
    <location>
        <begin position="163"/>
        <end position="183"/>
    </location>
</feature>
<sequence length="242" mass="27514">MSGIAMSDQKNPDSPEMCDPDVGAGLLETNMGPSSALAHLYRGEIHRMKFWRERLDRTSNWAITLMAAILTWAFSSRSNPHYIVLLAIVTVSIFLLIEARRYRAYDIWRSRVRMLQQNVFALGLDDSAGVVDEDWRQKLSEDYRIPKMKVSLEEALAHRLRRVYAPLFLVLLAAWVFHLTAYASGGQWPSTAAIAWMPGGVVLATVVVFYVGILVVAYRPREWHINGEILPSDVTGWDYSRE</sequence>
<protein>
    <submittedName>
        <fullName evidence="2">Uncharacterized membrane protein</fullName>
    </submittedName>
</protein>
<gene>
    <name evidence="2" type="ORF">SAMN05421858_0265</name>
</gene>
<reference evidence="3" key="1">
    <citation type="submission" date="2017-01" db="EMBL/GenBank/DDBJ databases">
        <authorList>
            <person name="Varghese N."/>
            <person name="Submissions S."/>
        </authorList>
    </citation>
    <scope>NUCLEOTIDE SEQUENCE [LARGE SCALE GENOMIC DNA]</scope>
    <source>
        <strain evidence="3">CGMCC 1.7737</strain>
    </source>
</reference>
<dbReference type="AlphaFoldDB" id="A0A1N6V9B4"/>
<proteinExistence type="predicted"/>
<feature type="transmembrane region" description="Helical" evidence="1">
    <location>
        <begin position="81"/>
        <end position="99"/>
    </location>
</feature>
<evidence type="ECO:0000313" key="3">
    <source>
        <dbReference type="Proteomes" id="UP000186914"/>
    </source>
</evidence>